<protein>
    <submittedName>
        <fullName evidence="2">Ligase-associated DNA damage response endonuclease PdeM</fullName>
        <ecNumber evidence="2">3.1.-.-</ecNumber>
    </submittedName>
</protein>
<dbReference type="InterPro" id="IPR029052">
    <property type="entry name" value="Metallo-depent_PP-like"/>
</dbReference>
<comment type="caution">
    <text evidence="2">The sequence shown here is derived from an EMBL/GenBank/DDBJ whole genome shotgun (WGS) entry which is preliminary data.</text>
</comment>
<evidence type="ECO:0000313" key="2">
    <source>
        <dbReference type="EMBL" id="MCL1629757.1"/>
    </source>
</evidence>
<organism evidence="2 3">
    <name type="scientific">Roseinatronobacter domitianus</name>
    <dbReference type="NCBI Taxonomy" id="2940293"/>
    <lineage>
        <taxon>Bacteria</taxon>
        <taxon>Pseudomonadati</taxon>
        <taxon>Pseudomonadota</taxon>
        <taxon>Alphaproteobacteria</taxon>
        <taxon>Rhodobacterales</taxon>
        <taxon>Paracoccaceae</taxon>
        <taxon>Roseinatronobacter</taxon>
    </lineage>
</organism>
<evidence type="ECO:0000256" key="1">
    <source>
        <dbReference type="SAM" id="MobiDB-lite"/>
    </source>
</evidence>
<evidence type="ECO:0000313" key="3">
    <source>
        <dbReference type="Proteomes" id="UP001202550"/>
    </source>
</evidence>
<gene>
    <name evidence="2" type="primary">pdeM</name>
    <name evidence="2" type="ORF">M3N55_13550</name>
</gene>
<dbReference type="Gene3D" id="3.60.21.10">
    <property type="match status" value="1"/>
</dbReference>
<dbReference type="SUPFAM" id="SSF56300">
    <property type="entry name" value="Metallo-dependent phosphatases"/>
    <property type="match status" value="1"/>
</dbReference>
<dbReference type="GO" id="GO:0016874">
    <property type="term" value="F:ligase activity"/>
    <property type="evidence" value="ECO:0007669"/>
    <property type="project" value="UniProtKB-KW"/>
</dbReference>
<dbReference type="GO" id="GO:0004519">
    <property type="term" value="F:endonuclease activity"/>
    <property type="evidence" value="ECO:0007669"/>
    <property type="project" value="UniProtKB-KW"/>
</dbReference>
<proteinExistence type="predicted"/>
<keyword evidence="2" id="KW-0436">Ligase</keyword>
<dbReference type="EMBL" id="JALZWP010000016">
    <property type="protein sequence ID" value="MCL1629757.1"/>
    <property type="molecule type" value="Genomic_DNA"/>
</dbReference>
<keyword evidence="2" id="KW-0540">Nuclease</keyword>
<dbReference type="EC" id="3.1.-.-" evidence="2"/>
<feature type="region of interest" description="Disordered" evidence="1">
    <location>
        <begin position="208"/>
        <end position="230"/>
    </location>
</feature>
<keyword evidence="3" id="KW-1185">Reference proteome</keyword>
<dbReference type="PANTHER" id="PTHR39323">
    <property type="entry name" value="BLR1149 PROTEIN"/>
    <property type="match status" value="1"/>
</dbReference>
<keyword evidence="2" id="KW-0255">Endonuclease</keyword>
<keyword evidence="2" id="KW-0378">Hydrolase</keyword>
<dbReference type="NCBIfam" id="TIGR04123">
    <property type="entry name" value="P_estr_lig_assc"/>
    <property type="match status" value="1"/>
</dbReference>
<dbReference type="GO" id="GO:0016787">
    <property type="term" value="F:hydrolase activity"/>
    <property type="evidence" value="ECO:0007669"/>
    <property type="project" value="UniProtKB-KW"/>
</dbReference>
<dbReference type="InterPro" id="IPR026336">
    <property type="entry name" value="PdeM-like"/>
</dbReference>
<accession>A0ABT0M4F9</accession>
<dbReference type="Proteomes" id="UP001202550">
    <property type="component" value="Unassembled WGS sequence"/>
</dbReference>
<dbReference type="PANTHER" id="PTHR39323:SF1">
    <property type="entry name" value="BLR1149 PROTEIN"/>
    <property type="match status" value="1"/>
</dbReference>
<dbReference type="RefSeq" id="WP_249059986.1">
    <property type="nucleotide sequence ID" value="NZ_JALZWP010000016.1"/>
</dbReference>
<name>A0ABT0M4F9_9RHOB</name>
<sequence>MTATSFTFHGQHLVALPTGALHWPAQDALLVADLHLGKSERMARRGGALLPPYESQATLARLTTDLRITSTRRLIALGDTFDDDAAQDALGPLARATLDQITARHDCIWITGNHDPQAPGQTALTLNGLTLRHIAGNGPDISGHYHPKITLAGRRLPAFLIGTAHLILPAYGAYTGGLDADHPALATLIPDGCAITTGKRTRMVPLPLGSSLHKYPGGRARQRSGGNAPQ</sequence>
<reference evidence="2 3" key="1">
    <citation type="submission" date="2022-05" db="EMBL/GenBank/DDBJ databases">
        <title>Seasonal and diel survey of microbial diversity of the Tyrrhenian coast.</title>
        <authorList>
            <person name="Gattoni G."/>
            <person name="Corral P."/>
        </authorList>
    </citation>
    <scope>NUCLEOTIDE SEQUENCE [LARGE SCALE GENOMIC DNA]</scope>
    <source>
        <strain evidence="2 3">V10</strain>
    </source>
</reference>